<evidence type="ECO:0000256" key="7">
    <source>
        <dbReference type="SAM" id="Phobius"/>
    </source>
</evidence>
<dbReference type="PANTHER" id="PTHR16875">
    <property type="entry name" value="SELENOPROTEIN K"/>
    <property type="match status" value="1"/>
</dbReference>
<feature type="transmembrane region" description="Helical" evidence="7">
    <location>
        <begin position="24"/>
        <end position="47"/>
    </location>
</feature>
<dbReference type="GO" id="GO:0005794">
    <property type="term" value="C:Golgi apparatus"/>
    <property type="evidence" value="ECO:0007669"/>
    <property type="project" value="TreeGrafter"/>
</dbReference>
<evidence type="ECO:0000256" key="4">
    <source>
        <dbReference type="ARBA" id="ARBA00022989"/>
    </source>
</evidence>
<feature type="region of interest" description="Disordered" evidence="6">
    <location>
        <begin position="77"/>
        <end position="109"/>
    </location>
</feature>
<reference evidence="8" key="1">
    <citation type="submission" date="2021-01" db="EMBL/GenBank/DDBJ databases">
        <title>Phytophthora aleatoria, a newly-described species from Pinus radiata is distinct from Phytophthora cactorum isolates based on comparative genomics.</title>
        <authorList>
            <person name="Mcdougal R."/>
            <person name="Panda P."/>
            <person name="Williams N."/>
            <person name="Studholme D.J."/>
        </authorList>
    </citation>
    <scope>NUCLEOTIDE SEQUENCE</scope>
    <source>
        <strain evidence="8">NZFS 4037</strain>
    </source>
</reference>
<feature type="transmembrane region" description="Helical" evidence="7">
    <location>
        <begin position="53"/>
        <end position="71"/>
    </location>
</feature>
<gene>
    <name evidence="8" type="ORF">JG688_00011695</name>
</gene>
<dbReference type="EMBL" id="JAENGY010000842">
    <property type="protein sequence ID" value="KAG6955841.1"/>
    <property type="molecule type" value="Genomic_DNA"/>
</dbReference>
<name>A0A8J5IJU6_9STRA</name>
<keyword evidence="5 7" id="KW-0472">Membrane</keyword>
<comment type="subcellular location">
    <subcellularLocation>
        <location evidence="1">Membrane</location>
        <topology evidence="1">Single-pass membrane protein</topology>
    </subcellularLocation>
</comment>
<evidence type="ECO:0000256" key="1">
    <source>
        <dbReference type="ARBA" id="ARBA00004167"/>
    </source>
</evidence>
<dbReference type="GO" id="GO:0005789">
    <property type="term" value="C:endoplasmic reticulum membrane"/>
    <property type="evidence" value="ECO:0007669"/>
    <property type="project" value="TreeGrafter"/>
</dbReference>
<feature type="compositionally biased region" description="Gly residues" evidence="6">
    <location>
        <begin position="92"/>
        <end position="103"/>
    </location>
</feature>
<evidence type="ECO:0000256" key="5">
    <source>
        <dbReference type="ARBA" id="ARBA00023136"/>
    </source>
</evidence>
<sequence length="123" mass="12941">MTYVSGGDVVAKRSPWRLSIVTDMFWGVINFVGLLYVALVLYCLLAVVTYSDVLSIVFVCCIMDSVTTIFSDPSTATRPNSNIGQGSTSSRGLGGNGRGGPRRMGGVNHRGTINQPMGGGCCG</sequence>
<keyword evidence="3" id="KW-0712">Selenocysteine</keyword>
<keyword evidence="4 7" id="KW-1133">Transmembrane helix</keyword>
<dbReference type="InterPro" id="IPR024491">
    <property type="entry name" value="Se_SelK/SelG"/>
</dbReference>
<keyword evidence="9" id="KW-1185">Reference proteome</keyword>
<accession>A0A8J5IJU6</accession>
<dbReference type="PANTHER" id="PTHR16875:SF0">
    <property type="entry name" value="SELENOPROTEIN K"/>
    <property type="match status" value="1"/>
</dbReference>
<evidence type="ECO:0000256" key="2">
    <source>
        <dbReference type="ARBA" id="ARBA00022692"/>
    </source>
</evidence>
<protein>
    <recommendedName>
        <fullName evidence="10">Selenoprotein K</fullName>
    </recommendedName>
</protein>
<comment type="caution">
    <text evidence="8">The sequence shown here is derived from an EMBL/GenBank/DDBJ whole genome shotgun (WGS) entry which is preliminary data.</text>
</comment>
<evidence type="ECO:0000256" key="3">
    <source>
        <dbReference type="ARBA" id="ARBA00022933"/>
    </source>
</evidence>
<evidence type="ECO:0000313" key="8">
    <source>
        <dbReference type="EMBL" id="KAG6955841.1"/>
    </source>
</evidence>
<dbReference type="GO" id="GO:0006816">
    <property type="term" value="P:calcium ion transport"/>
    <property type="evidence" value="ECO:0007669"/>
    <property type="project" value="TreeGrafter"/>
</dbReference>
<dbReference type="GO" id="GO:0032469">
    <property type="term" value="P:endoplasmic reticulum calcium ion homeostasis"/>
    <property type="evidence" value="ECO:0007669"/>
    <property type="project" value="TreeGrafter"/>
</dbReference>
<keyword evidence="2 7" id="KW-0812">Transmembrane</keyword>
<evidence type="ECO:0000313" key="9">
    <source>
        <dbReference type="Proteomes" id="UP000709295"/>
    </source>
</evidence>
<evidence type="ECO:0000256" key="6">
    <source>
        <dbReference type="SAM" id="MobiDB-lite"/>
    </source>
</evidence>
<dbReference type="Pfam" id="PF10961">
    <property type="entry name" value="SelK_SelG"/>
    <property type="match status" value="2"/>
</dbReference>
<proteinExistence type="predicted"/>
<evidence type="ECO:0008006" key="10">
    <source>
        <dbReference type="Google" id="ProtNLM"/>
    </source>
</evidence>
<dbReference type="AlphaFoldDB" id="A0A8J5IJU6"/>
<dbReference type="Proteomes" id="UP000709295">
    <property type="component" value="Unassembled WGS sequence"/>
</dbReference>
<organism evidence="8 9">
    <name type="scientific">Phytophthora aleatoria</name>
    <dbReference type="NCBI Taxonomy" id="2496075"/>
    <lineage>
        <taxon>Eukaryota</taxon>
        <taxon>Sar</taxon>
        <taxon>Stramenopiles</taxon>
        <taxon>Oomycota</taxon>
        <taxon>Peronosporomycetes</taxon>
        <taxon>Peronosporales</taxon>
        <taxon>Peronosporaceae</taxon>
        <taxon>Phytophthora</taxon>
    </lineage>
</organism>